<gene>
    <name evidence="2" type="ORF">UY44_C0012G0015</name>
</gene>
<name>A0A0G1VPB7_9BACT</name>
<protein>
    <submittedName>
        <fullName evidence="2">Oxidoreductase</fullName>
    </submittedName>
</protein>
<dbReference type="SUPFAM" id="SSF56176">
    <property type="entry name" value="FAD-binding/transporter-associated domain-like"/>
    <property type="match status" value="1"/>
</dbReference>
<dbReference type="Proteomes" id="UP000033965">
    <property type="component" value="Unassembled WGS sequence"/>
</dbReference>
<dbReference type="Pfam" id="PF01565">
    <property type="entry name" value="FAD_binding_4"/>
    <property type="match status" value="1"/>
</dbReference>
<dbReference type="EMBL" id="LCPZ01000012">
    <property type="protein sequence ID" value="KKW08301.1"/>
    <property type="molecule type" value="Genomic_DNA"/>
</dbReference>
<dbReference type="InterPro" id="IPR051914">
    <property type="entry name" value="FAD-linked_OxidoTrans_Type4"/>
</dbReference>
<sequence>MDLRSQIVSVIKGDVQDDAETLKKFSRDTSIFERKPALVVSPKDADDVSALVRFASEAKKKGENISLTARAAGTDMSGGPLTDSVVVSFTKYMNAMGDIGADYAVAEPGIYYRDFEAETLAENGSILPPYPASREMCALGGM</sequence>
<dbReference type="Gene3D" id="3.30.465.10">
    <property type="match status" value="1"/>
</dbReference>
<feature type="non-terminal residue" evidence="2">
    <location>
        <position position="142"/>
    </location>
</feature>
<comment type="caution">
    <text evidence="2">The sequence shown here is derived from an EMBL/GenBank/DDBJ whole genome shotgun (WGS) entry which is preliminary data.</text>
</comment>
<evidence type="ECO:0000259" key="1">
    <source>
        <dbReference type="PROSITE" id="PS51387"/>
    </source>
</evidence>
<reference evidence="2 3" key="1">
    <citation type="journal article" date="2015" name="Nature">
        <title>rRNA introns, odd ribosomes, and small enigmatic genomes across a large radiation of phyla.</title>
        <authorList>
            <person name="Brown C.T."/>
            <person name="Hug L.A."/>
            <person name="Thomas B.C."/>
            <person name="Sharon I."/>
            <person name="Castelle C.J."/>
            <person name="Singh A."/>
            <person name="Wilkins M.J."/>
            <person name="Williams K.H."/>
            <person name="Banfield J.F."/>
        </authorList>
    </citation>
    <scope>NUCLEOTIDE SEQUENCE [LARGE SCALE GENOMIC DNA]</scope>
</reference>
<dbReference type="InterPro" id="IPR016166">
    <property type="entry name" value="FAD-bd_PCMH"/>
</dbReference>
<dbReference type="PROSITE" id="PS51387">
    <property type="entry name" value="FAD_PCMH"/>
    <property type="match status" value="1"/>
</dbReference>
<dbReference type="AlphaFoldDB" id="A0A0G1VPB7"/>
<evidence type="ECO:0000313" key="3">
    <source>
        <dbReference type="Proteomes" id="UP000033965"/>
    </source>
</evidence>
<feature type="domain" description="FAD-binding PCMH-type" evidence="1">
    <location>
        <begin position="32"/>
        <end position="142"/>
    </location>
</feature>
<evidence type="ECO:0000313" key="2">
    <source>
        <dbReference type="EMBL" id="KKW08301.1"/>
    </source>
</evidence>
<dbReference type="PANTHER" id="PTHR42934:SF1">
    <property type="entry name" value="GLYCOLATE OXIDASE SUBUNIT GLCD"/>
    <property type="match status" value="1"/>
</dbReference>
<dbReference type="GO" id="GO:0071949">
    <property type="term" value="F:FAD binding"/>
    <property type="evidence" value="ECO:0007669"/>
    <property type="project" value="InterPro"/>
</dbReference>
<dbReference type="InterPro" id="IPR036318">
    <property type="entry name" value="FAD-bd_PCMH-like_sf"/>
</dbReference>
<dbReference type="InterPro" id="IPR006094">
    <property type="entry name" value="Oxid_FAD_bind_N"/>
</dbReference>
<accession>A0A0G1VPB7</accession>
<proteinExistence type="predicted"/>
<dbReference type="InterPro" id="IPR016169">
    <property type="entry name" value="FAD-bd_PCMH_sub2"/>
</dbReference>
<organism evidence="2 3">
    <name type="scientific">Candidatus Kaiserbacteria bacterium GW2011_GWA2_49_19</name>
    <dbReference type="NCBI Taxonomy" id="1618669"/>
    <lineage>
        <taxon>Bacteria</taxon>
        <taxon>Candidatus Kaiseribacteriota</taxon>
    </lineage>
</organism>
<dbReference type="PANTHER" id="PTHR42934">
    <property type="entry name" value="GLYCOLATE OXIDASE SUBUNIT GLCD"/>
    <property type="match status" value="1"/>
</dbReference>